<comment type="caution">
    <text evidence="3">The sequence shown here is derived from an EMBL/GenBank/DDBJ whole genome shotgun (WGS) entry which is preliminary data.</text>
</comment>
<sequence length="117" mass="13276">MIRHTVLFKFKDGFPPADKQSWIDGLNTMRGRIPGMVSLTHGPDVLNQERSFDYAIVADFEKVEDIGVYNTHPLHEPLKAYSFPNSEQILSVDFALQGFPGDDQKEFTCLLKSTTTR</sequence>
<dbReference type="Gene3D" id="3.30.70.100">
    <property type="match status" value="1"/>
</dbReference>
<dbReference type="EMBL" id="JBHMBC010000009">
    <property type="protein sequence ID" value="MFB9819440.1"/>
    <property type="molecule type" value="Genomic_DNA"/>
</dbReference>
<evidence type="ECO:0000313" key="3">
    <source>
        <dbReference type="EMBL" id="MFB9819440.1"/>
    </source>
</evidence>
<proteinExistence type="predicted"/>
<organism evidence="3 4">
    <name type="scientific">Arthrobacter ramosus</name>
    <dbReference type="NCBI Taxonomy" id="1672"/>
    <lineage>
        <taxon>Bacteria</taxon>
        <taxon>Bacillati</taxon>
        <taxon>Actinomycetota</taxon>
        <taxon>Actinomycetes</taxon>
        <taxon>Micrococcales</taxon>
        <taxon>Micrococcaceae</taxon>
        <taxon>Arthrobacter</taxon>
    </lineage>
</organism>
<dbReference type="Pfam" id="PF07876">
    <property type="entry name" value="Dabb"/>
    <property type="match status" value="1"/>
</dbReference>
<dbReference type="PANTHER" id="PTHR33178:SF10">
    <property type="entry name" value="STRESS-RESPONSE A_B BARREL DOMAIN-CONTAINING PROTEIN"/>
    <property type="match status" value="1"/>
</dbReference>
<comment type="subunit">
    <text evidence="1">Homodimer.</text>
</comment>
<evidence type="ECO:0000259" key="2">
    <source>
        <dbReference type="PROSITE" id="PS51502"/>
    </source>
</evidence>
<name>A0ABV5Y023_ARTRM</name>
<accession>A0ABV5Y023</accession>
<feature type="domain" description="Stress-response A/B barrel" evidence="2">
    <location>
        <begin position="2"/>
        <end position="94"/>
    </location>
</feature>
<dbReference type="PROSITE" id="PS51502">
    <property type="entry name" value="S_R_A_B_BARREL"/>
    <property type="match status" value="1"/>
</dbReference>
<reference evidence="3 4" key="1">
    <citation type="submission" date="2024-09" db="EMBL/GenBank/DDBJ databases">
        <authorList>
            <person name="Sun Q."/>
            <person name="Mori K."/>
        </authorList>
    </citation>
    <scope>NUCLEOTIDE SEQUENCE [LARGE SCALE GENOMIC DNA]</scope>
    <source>
        <strain evidence="3 4">JCM 1334</strain>
    </source>
</reference>
<dbReference type="InterPro" id="IPR011008">
    <property type="entry name" value="Dimeric_a/b-barrel"/>
</dbReference>
<dbReference type="SUPFAM" id="SSF54909">
    <property type="entry name" value="Dimeric alpha+beta barrel"/>
    <property type="match status" value="1"/>
</dbReference>
<dbReference type="PANTHER" id="PTHR33178">
    <property type="match status" value="1"/>
</dbReference>
<protein>
    <submittedName>
        <fullName evidence="3">Dabb family protein</fullName>
    </submittedName>
</protein>
<keyword evidence="4" id="KW-1185">Reference proteome</keyword>
<dbReference type="RefSeq" id="WP_234750674.1">
    <property type="nucleotide sequence ID" value="NZ_BAAAWN010000001.1"/>
</dbReference>
<dbReference type="Proteomes" id="UP001589702">
    <property type="component" value="Unassembled WGS sequence"/>
</dbReference>
<gene>
    <name evidence="3" type="ORF">ACFFP1_07985</name>
</gene>
<dbReference type="SMART" id="SM00886">
    <property type="entry name" value="Dabb"/>
    <property type="match status" value="1"/>
</dbReference>
<evidence type="ECO:0000256" key="1">
    <source>
        <dbReference type="ARBA" id="ARBA00011738"/>
    </source>
</evidence>
<dbReference type="InterPro" id="IPR044662">
    <property type="entry name" value="HS1/DABB1-like"/>
</dbReference>
<evidence type="ECO:0000313" key="4">
    <source>
        <dbReference type="Proteomes" id="UP001589702"/>
    </source>
</evidence>
<dbReference type="InterPro" id="IPR013097">
    <property type="entry name" value="Dabb"/>
</dbReference>